<dbReference type="InterPro" id="IPR001214">
    <property type="entry name" value="SET_dom"/>
</dbReference>
<evidence type="ECO:0000259" key="2">
    <source>
        <dbReference type="PROSITE" id="PS50280"/>
    </source>
</evidence>
<dbReference type="Pfam" id="PF00856">
    <property type="entry name" value="SET"/>
    <property type="match status" value="1"/>
</dbReference>
<name>A0A9P5ZRH0_PLEER</name>
<dbReference type="Gene3D" id="2.170.270.10">
    <property type="entry name" value="SET domain"/>
    <property type="match status" value="1"/>
</dbReference>
<protein>
    <submittedName>
        <fullName evidence="3">SET domain-containing protein</fullName>
    </submittedName>
</protein>
<feature type="region of interest" description="Disordered" evidence="1">
    <location>
        <begin position="125"/>
        <end position="144"/>
    </location>
</feature>
<reference evidence="3" key="1">
    <citation type="submission" date="2020-11" db="EMBL/GenBank/DDBJ databases">
        <authorList>
            <consortium name="DOE Joint Genome Institute"/>
            <person name="Ahrendt S."/>
            <person name="Riley R."/>
            <person name="Andreopoulos W."/>
            <person name="Labutti K."/>
            <person name="Pangilinan J."/>
            <person name="Ruiz-Duenas F.J."/>
            <person name="Barrasa J.M."/>
            <person name="Sanchez-Garcia M."/>
            <person name="Camarero S."/>
            <person name="Miyauchi S."/>
            <person name="Serrano A."/>
            <person name="Linde D."/>
            <person name="Babiker R."/>
            <person name="Drula E."/>
            <person name="Ayuso-Fernandez I."/>
            <person name="Pacheco R."/>
            <person name="Padilla G."/>
            <person name="Ferreira P."/>
            <person name="Barriuso J."/>
            <person name="Kellner H."/>
            <person name="Castanera R."/>
            <person name="Alfaro M."/>
            <person name="Ramirez L."/>
            <person name="Pisabarro A.G."/>
            <person name="Kuo A."/>
            <person name="Tritt A."/>
            <person name="Lipzen A."/>
            <person name="He G."/>
            <person name="Yan M."/>
            <person name="Ng V."/>
            <person name="Cullen D."/>
            <person name="Martin F."/>
            <person name="Rosso M.-N."/>
            <person name="Henrissat B."/>
            <person name="Hibbett D."/>
            <person name="Martinez A.T."/>
            <person name="Grigoriev I.V."/>
        </authorList>
    </citation>
    <scope>NUCLEOTIDE SEQUENCE</scope>
    <source>
        <strain evidence="3">ATCC 90797</strain>
    </source>
</reference>
<dbReference type="SUPFAM" id="SSF82199">
    <property type="entry name" value="SET domain"/>
    <property type="match status" value="1"/>
</dbReference>
<dbReference type="PROSITE" id="PS50280">
    <property type="entry name" value="SET"/>
    <property type="match status" value="1"/>
</dbReference>
<evidence type="ECO:0000256" key="1">
    <source>
        <dbReference type="SAM" id="MobiDB-lite"/>
    </source>
</evidence>
<evidence type="ECO:0000313" key="4">
    <source>
        <dbReference type="Proteomes" id="UP000807025"/>
    </source>
</evidence>
<dbReference type="AlphaFoldDB" id="A0A9P5ZRH0"/>
<feature type="domain" description="SET" evidence="2">
    <location>
        <begin position="2"/>
        <end position="351"/>
    </location>
</feature>
<sequence>MDEYEQKATPYGGRGLFATKGLSAGTVILTCNEPYAWVIYKKFRKEVCAECFLYVRDDIVAQKARRLAWKIRPSNSSGAFGEGVWFCSEKCRDDWGTIGCYSSEAAAIQRAIDRLHASMLGKQGKRGQANEAIPNPTPVTNNDEDDLDRTIYARWKTAESSLMKDILRSQPLSEAELETARFLSSAVIRCWREELDTLGEIAQNDSQAPKFLSKWKNLLTLQNNEAAHLRAHPDTLDTWIRVYTFLRCAAQAASSAIPSTLASYFEGSERIRDVLARDHGNVFGIWEEGEAMLDHNRDDESEMLGFAMYIDGSYFNHSCDPNVRKTRRGRAMEFWTTREVVAGEELNINYIDTKADWKSRRKELLSGWYFDCQCRRCLDEQASDITTENGREGFPPR</sequence>
<gene>
    <name evidence="3" type="ORF">BDN71DRAFT_1451943</name>
</gene>
<keyword evidence="4" id="KW-1185">Reference proteome</keyword>
<dbReference type="PANTHER" id="PTHR12197">
    <property type="entry name" value="HISTONE-LYSINE N-METHYLTRANSFERASE SMYD"/>
    <property type="match status" value="1"/>
</dbReference>
<dbReference type="PANTHER" id="PTHR12197:SF294">
    <property type="entry name" value="POTENTIAL PROTEIN LYSINE METHYLTRANSFERASE SET6"/>
    <property type="match status" value="1"/>
</dbReference>
<dbReference type="CDD" id="cd20071">
    <property type="entry name" value="SET_SMYD"/>
    <property type="match status" value="1"/>
</dbReference>
<proteinExistence type="predicted"/>
<dbReference type="InterPro" id="IPR046341">
    <property type="entry name" value="SET_dom_sf"/>
</dbReference>
<dbReference type="EMBL" id="MU154606">
    <property type="protein sequence ID" value="KAF9492152.1"/>
    <property type="molecule type" value="Genomic_DNA"/>
</dbReference>
<accession>A0A9P5ZRH0</accession>
<dbReference type="OrthoDB" id="1028014at2759"/>
<organism evidence="3 4">
    <name type="scientific">Pleurotus eryngii</name>
    <name type="common">Boletus of the steppes</name>
    <dbReference type="NCBI Taxonomy" id="5323"/>
    <lineage>
        <taxon>Eukaryota</taxon>
        <taxon>Fungi</taxon>
        <taxon>Dikarya</taxon>
        <taxon>Basidiomycota</taxon>
        <taxon>Agaricomycotina</taxon>
        <taxon>Agaricomycetes</taxon>
        <taxon>Agaricomycetidae</taxon>
        <taxon>Agaricales</taxon>
        <taxon>Pleurotineae</taxon>
        <taxon>Pleurotaceae</taxon>
        <taxon>Pleurotus</taxon>
    </lineage>
</organism>
<dbReference type="InterPro" id="IPR050869">
    <property type="entry name" value="H3K4_H4K5_MeTrfase"/>
</dbReference>
<dbReference type="Proteomes" id="UP000807025">
    <property type="component" value="Unassembled WGS sequence"/>
</dbReference>
<comment type="caution">
    <text evidence="3">The sequence shown here is derived from an EMBL/GenBank/DDBJ whole genome shotgun (WGS) entry which is preliminary data.</text>
</comment>
<evidence type="ECO:0000313" key="3">
    <source>
        <dbReference type="EMBL" id="KAF9492152.1"/>
    </source>
</evidence>
<dbReference type="GO" id="GO:0005634">
    <property type="term" value="C:nucleus"/>
    <property type="evidence" value="ECO:0007669"/>
    <property type="project" value="TreeGrafter"/>
</dbReference>